<evidence type="ECO:0000259" key="1">
    <source>
        <dbReference type="PROSITE" id="PS50883"/>
    </source>
</evidence>
<name>A0A1H7NPR8_RUMAL</name>
<accession>A0A1H7NPR8</accession>
<dbReference type="PANTHER" id="PTHR33121:SF76">
    <property type="entry name" value="SIGNALING PROTEIN"/>
    <property type="match status" value="1"/>
</dbReference>
<evidence type="ECO:0000313" key="3">
    <source>
        <dbReference type="Proteomes" id="UP000186015"/>
    </source>
</evidence>
<dbReference type="PANTHER" id="PTHR33121">
    <property type="entry name" value="CYCLIC DI-GMP PHOSPHODIESTERASE PDEF"/>
    <property type="match status" value="1"/>
</dbReference>
<dbReference type="Proteomes" id="UP000186015">
    <property type="component" value="Unassembled WGS sequence"/>
</dbReference>
<dbReference type="EMBL" id="FOAT01000016">
    <property type="protein sequence ID" value="SEL25269.1"/>
    <property type="molecule type" value="Genomic_DNA"/>
</dbReference>
<proteinExistence type="predicted"/>
<sequence>MNKKDIAALAKLFGELSAVRSEADLENVIEEGVRCFGDKDISELKVQLYRLGGKMLAVDAENRDALRSRRIACLTDNEKSELQKVEEIINGNLLKYYFQPIVSAIDGEIFSYEALMRSAADPSITPYHILKYAGLSDRLEDIEKATFLNVLNIIESQKDKLGSKAVFINSIPNVRLGESDAEKISKLLSRNSDSAVVELTESAEADEIQLGRMKDRYRNMNIRIAVDDYGTGYSNVRNLLRYTPNFVKIDRSLLSEINSDPRKRHFVRDIIEFCHDNNILALAEGVETGLEMKTVILMGVDLIQGYYTARPSPELITSIPYEIKQEIKRYQQQRQDGKLTHVYRVEGSERVLLDKIKRHGYKCIRILPSDEKSDITIVGSSALNTNIHLDIDSGFKGRVTLESVQFSNTKNRPCIEIGENCEAEISVFGDCFLHNGGIIVPESSELTFTGVGSMAIDVHDSSFYGIGGPIDKRHGRLSFSANVKFIIEAYGQQGTCIGSGLGGEIDIHQGVYDITMNSNNGVVIGSLTGNTDLDIRNCGMQVISTCLKGAVIGSRDADAELLLHGMSFKGITSGKETVCVGSVGGNANVTIDNSNFVSDVRSDELAVLGSLYKDSKVKLHNMSMNVVAGGQNAYVFGGTKGTTDFDCRNVDVKINLYSNLDNITSAEGENFKVGDGRYYIEINGEKNEFIPNI</sequence>
<dbReference type="SUPFAM" id="SSF141868">
    <property type="entry name" value="EAL domain-like"/>
    <property type="match status" value="1"/>
</dbReference>
<dbReference type="Gene3D" id="3.20.20.450">
    <property type="entry name" value="EAL domain"/>
    <property type="match status" value="1"/>
</dbReference>
<reference evidence="2 3" key="1">
    <citation type="submission" date="2016-10" db="EMBL/GenBank/DDBJ databases">
        <authorList>
            <person name="de Groot N.N."/>
        </authorList>
    </citation>
    <scope>NUCLEOTIDE SEQUENCE [LARGE SCALE GENOMIC DNA]</scope>
    <source>
        <strain evidence="2 3">KH2T6</strain>
    </source>
</reference>
<dbReference type="SMART" id="SM00052">
    <property type="entry name" value="EAL"/>
    <property type="match status" value="1"/>
</dbReference>
<dbReference type="InterPro" id="IPR050706">
    <property type="entry name" value="Cyclic-di-GMP_PDE-like"/>
</dbReference>
<dbReference type="Pfam" id="PF00563">
    <property type="entry name" value="EAL"/>
    <property type="match status" value="1"/>
</dbReference>
<organism evidence="2 3">
    <name type="scientific">Ruminococcus albus</name>
    <dbReference type="NCBI Taxonomy" id="1264"/>
    <lineage>
        <taxon>Bacteria</taxon>
        <taxon>Bacillati</taxon>
        <taxon>Bacillota</taxon>
        <taxon>Clostridia</taxon>
        <taxon>Eubacteriales</taxon>
        <taxon>Oscillospiraceae</taxon>
        <taxon>Ruminococcus</taxon>
    </lineage>
</organism>
<feature type="domain" description="EAL" evidence="1">
    <location>
        <begin position="78"/>
        <end position="325"/>
    </location>
</feature>
<dbReference type="PROSITE" id="PS50883">
    <property type="entry name" value="EAL"/>
    <property type="match status" value="1"/>
</dbReference>
<gene>
    <name evidence="2" type="ORF">SAMN05216469_11629</name>
</gene>
<protein>
    <submittedName>
        <fullName evidence="2">EAL domain, c-di-GMP-specific phosphodiesterase class I (Or its enzymatically inactive variant)</fullName>
    </submittedName>
</protein>
<dbReference type="InterPro" id="IPR001633">
    <property type="entry name" value="EAL_dom"/>
</dbReference>
<dbReference type="CDD" id="cd01948">
    <property type="entry name" value="EAL"/>
    <property type="match status" value="1"/>
</dbReference>
<dbReference type="AlphaFoldDB" id="A0A1H7NPR8"/>
<dbReference type="RefSeq" id="WP_074835143.1">
    <property type="nucleotide sequence ID" value="NZ_FOAT01000016.1"/>
</dbReference>
<dbReference type="OrthoDB" id="9813903at2"/>
<dbReference type="GO" id="GO:0071111">
    <property type="term" value="F:cyclic-guanylate-specific phosphodiesterase activity"/>
    <property type="evidence" value="ECO:0007669"/>
    <property type="project" value="InterPro"/>
</dbReference>
<evidence type="ECO:0000313" key="2">
    <source>
        <dbReference type="EMBL" id="SEL25269.1"/>
    </source>
</evidence>
<dbReference type="InterPro" id="IPR035919">
    <property type="entry name" value="EAL_sf"/>
</dbReference>